<keyword evidence="8" id="KW-1185">Reference proteome</keyword>
<dbReference type="Proteomes" id="UP000288216">
    <property type="component" value="Unassembled WGS sequence"/>
</dbReference>
<dbReference type="GO" id="GO:0006400">
    <property type="term" value="P:tRNA modification"/>
    <property type="evidence" value="ECO:0007669"/>
    <property type="project" value="TreeGrafter"/>
</dbReference>
<dbReference type="EC" id="3.2.2.-" evidence="6"/>
<dbReference type="InterPro" id="IPR019438">
    <property type="entry name" value="Q_salvage"/>
</dbReference>
<evidence type="ECO:0000256" key="4">
    <source>
        <dbReference type="ARBA" id="ARBA00035393"/>
    </source>
</evidence>
<dbReference type="EMBL" id="BFAA01004379">
    <property type="protein sequence ID" value="GCB67437.1"/>
    <property type="molecule type" value="Genomic_DNA"/>
</dbReference>
<dbReference type="PANTHER" id="PTHR21314:SF0">
    <property type="entry name" value="QUEUOSINE 5'-PHOSPHATE N-GLYCOSYLASE_HYDROLASE"/>
    <property type="match status" value="1"/>
</dbReference>
<dbReference type="AlphaFoldDB" id="A0A401P2V1"/>
<organism evidence="7 8">
    <name type="scientific">Scyliorhinus torazame</name>
    <name type="common">Cloudy catshark</name>
    <name type="synonym">Catulus torazame</name>
    <dbReference type="NCBI Taxonomy" id="75743"/>
    <lineage>
        <taxon>Eukaryota</taxon>
        <taxon>Metazoa</taxon>
        <taxon>Chordata</taxon>
        <taxon>Craniata</taxon>
        <taxon>Vertebrata</taxon>
        <taxon>Chondrichthyes</taxon>
        <taxon>Elasmobranchii</taxon>
        <taxon>Galeomorphii</taxon>
        <taxon>Galeoidea</taxon>
        <taxon>Carcharhiniformes</taxon>
        <taxon>Scyliorhinidae</taxon>
        <taxon>Scyliorhinus</taxon>
    </lineage>
</organism>
<dbReference type="GO" id="GO:0016787">
    <property type="term" value="F:hydrolase activity"/>
    <property type="evidence" value="ECO:0007669"/>
    <property type="project" value="UniProtKB-KW"/>
</dbReference>
<evidence type="ECO:0000256" key="6">
    <source>
        <dbReference type="RuleBase" id="RU365002"/>
    </source>
</evidence>
<comment type="caution">
    <text evidence="7">The sequence shown here is derived from an EMBL/GenBank/DDBJ whole genome shotgun (WGS) entry which is preliminary data.</text>
</comment>
<accession>A0A401P2V1</accession>
<gene>
    <name evidence="7" type="ORF">scyTo_0010245</name>
</gene>
<evidence type="ECO:0000256" key="1">
    <source>
        <dbReference type="ARBA" id="ARBA00022801"/>
    </source>
</evidence>
<dbReference type="OMA" id="WATELAC"/>
<evidence type="ECO:0000313" key="7">
    <source>
        <dbReference type="EMBL" id="GCB67437.1"/>
    </source>
</evidence>
<dbReference type="PANTHER" id="PTHR21314">
    <property type="entry name" value="QUEUOSINE 5'-PHOSPHATE N-GLYCOSYLASE_HYDROLASE-RELATED"/>
    <property type="match status" value="1"/>
</dbReference>
<dbReference type="STRING" id="75743.A0A401P2V1"/>
<comment type="catalytic activity">
    <reaction evidence="5 6">
        <text>queuosine 5'-phosphate + H2O = queuine + D-ribose 5-phosphate</text>
        <dbReference type="Rhea" id="RHEA:75387"/>
        <dbReference type="ChEBI" id="CHEBI:15377"/>
        <dbReference type="ChEBI" id="CHEBI:17433"/>
        <dbReference type="ChEBI" id="CHEBI:78346"/>
        <dbReference type="ChEBI" id="CHEBI:194371"/>
    </reaction>
    <physiologicalReaction direction="left-to-right" evidence="5 6">
        <dbReference type="Rhea" id="RHEA:75388"/>
    </physiologicalReaction>
</comment>
<evidence type="ECO:0000256" key="3">
    <source>
        <dbReference type="ARBA" id="ARBA00035306"/>
    </source>
</evidence>
<dbReference type="OrthoDB" id="416777at2759"/>
<sequence>MDSPLLPKEAGKFVSENSKDVSILEIGVQKIAELLFEKRNSKELDATGWKLLHDLNPQTMSEASVNWVFVTDTLNFSFWSENDDHKCLVKYKGRMHSGFWSLCAAINRALDEGIPITSASYFANITLDQLKYVLRSDTDVPMPMIEERLKVLKEAGNILLERFDGSFLNCIKKSENSAQKLLRLVVENFPSYRDETTFRGKKVAFYKRAQILIADIWGLLEGKGDGVFHDMTSLTMFADYRIPQALVYLGAMKYSEKLMKKIKQGTLFQSGDCQEVEIRGCSIWCIELILHRILELQAQRGCTNTHINSVLIDYYLWDYARDHRKDMADIPIHRVRCIYY</sequence>
<reference evidence="7 8" key="1">
    <citation type="journal article" date="2018" name="Nat. Ecol. Evol.">
        <title>Shark genomes provide insights into elasmobranch evolution and the origin of vertebrates.</title>
        <authorList>
            <person name="Hara Y"/>
            <person name="Yamaguchi K"/>
            <person name="Onimaru K"/>
            <person name="Kadota M"/>
            <person name="Koyanagi M"/>
            <person name="Keeley SD"/>
            <person name="Tatsumi K"/>
            <person name="Tanaka K"/>
            <person name="Motone F"/>
            <person name="Kageyama Y"/>
            <person name="Nozu R"/>
            <person name="Adachi N"/>
            <person name="Nishimura O"/>
            <person name="Nakagawa R"/>
            <person name="Tanegashima C"/>
            <person name="Kiyatake I"/>
            <person name="Matsumoto R"/>
            <person name="Murakumo K"/>
            <person name="Nishida K"/>
            <person name="Terakita A"/>
            <person name="Kuratani S"/>
            <person name="Sato K"/>
            <person name="Hyodo S Kuraku.S."/>
        </authorList>
    </citation>
    <scope>NUCLEOTIDE SEQUENCE [LARGE SCALE GENOMIC DNA]</scope>
</reference>
<name>A0A401P2V1_SCYTO</name>
<proteinExistence type="inferred from homology"/>
<evidence type="ECO:0000313" key="8">
    <source>
        <dbReference type="Proteomes" id="UP000288216"/>
    </source>
</evidence>
<protein>
    <recommendedName>
        <fullName evidence="3 6">Queuosine 5'-phosphate N-glycosylase/hydrolase</fullName>
        <ecNumber evidence="6">3.2.2.-</ecNumber>
    </recommendedName>
    <alternativeName>
        <fullName evidence="4 6">Queuosine-nucleotide N-glycosylase/hydrolase</fullName>
    </alternativeName>
</protein>
<comment type="function">
    <text evidence="6">Catalyzes the hydrolysis of queuosine 5'-phosphate, releasing the nucleobase queuine (q). Is required for salvage of queuine from exogenous queuosine (Q) that is imported and then converted to queuosine 5'-phosphate intracellularly.</text>
</comment>
<evidence type="ECO:0000256" key="2">
    <source>
        <dbReference type="ARBA" id="ARBA00035119"/>
    </source>
</evidence>
<dbReference type="Pfam" id="PF10343">
    <property type="entry name" value="Q_salvage"/>
    <property type="match status" value="1"/>
</dbReference>
<keyword evidence="1 6" id="KW-0378">Hydrolase</keyword>
<comment type="similarity">
    <text evidence="2 6">Belongs to the QNG1 protein family.</text>
</comment>
<evidence type="ECO:0000256" key="5">
    <source>
        <dbReference type="ARBA" id="ARBA00048204"/>
    </source>
</evidence>